<sequence length="208" mass="23113">MSAALKLYSFAPFDRAARVRWTALELGLSLEEVALSYGGGDHKEPAYRAMNPFCHVPVVQMPEHCMYESVAICQYLAEKHPQSGLVPALDSPLRASWLSWLFFCASDLDAQGFHVFNYAMLRPDAAKREAALRLMTPALDVLEAHLAQHEYLVGDSFSLPDILLGHALVLLSLSKALEPYAQLRRYRDVLAQRPAAQASGLFAILQRA</sequence>
<dbReference type="InterPro" id="IPR036249">
    <property type="entry name" value="Thioredoxin-like_sf"/>
</dbReference>
<gene>
    <name evidence="4" type="ORF">DFR29_101506</name>
</gene>
<dbReference type="AlphaFoldDB" id="A0A4R6ZAL7"/>
<dbReference type="SUPFAM" id="SSF47616">
    <property type="entry name" value="GST C-terminal domain-like"/>
    <property type="match status" value="1"/>
</dbReference>
<dbReference type="PANTHER" id="PTHR44051:SF8">
    <property type="entry name" value="GLUTATHIONE S-TRANSFERASE GSTA"/>
    <property type="match status" value="1"/>
</dbReference>
<evidence type="ECO:0000313" key="4">
    <source>
        <dbReference type="EMBL" id="TDR48882.1"/>
    </source>
</evidence>
<reference evidence="4 5" key="1">
    <citation type="submission" date="2019-03" db="EMBL/GenBank/DDBJ databases">
        <title>Genomic Encyclopedia of Type Strains, Phase IV (KMG-IV): sequencing the most valuable type-strain genomes for metagenomic binning, comparative biology and taxonomic classification.</title>
        <authorList>
            <person name="Goeker M."/>
        </authorList>
    </citation>
    <scope>NUCLEOTIDE SEQUENCE [LARGE SCALE GENOMIC DNA]</scope>
    <source>
        <strain evidence="4 5">DSM 21667</strain>
    </source>
</reference>
<dbReference type="InterPro" id="IPR004045">
    <property type="entry name" value="Glutathione_S-Trfase_N"/>
</dbReference>
<dbReference type="SUPFAM" id="SSF52833">
    <property type="entry name" value="Thioredoxin-like"/>
    <property type="match status" value="1"/>
</dbReference>
<evidence type="ECO:0000259" key="3">
    <source>
        <dbReference type="PROSITE" id="PS50405"/>
    </source>
</evidence>
<dbReference type="CDD" id="cd03046">
    <property type="entry name" value="GST_N_GTT1_like"/>
    <property type="match status" value="1"/>
</dbReference>
<keyword evidence="5" id="KW-1185">Reference proteome</keyword>
<evidence type="ECO:0000259" key="2">
    <source>
        <dbReference type="PROSITE" id="PS50404"/>
    </source>
</evidence>
<dbReference type="OrthoDB" id="5740960at2"/>
<dbReference type="RefSeq" id="WP_133816982.1">
    <property type="nucleotide sequence ID" value="NZ_SNZH01000001.1"/>
</dbReference>
<dbReference type="PANTHER" id="PTHR44051">
    <property type="entry name" value="GLUTATHIONE S-TRANSFERASE-RELATED"/>
    <property type="match status" value="1"/>
</dbReference>
<dbReference type="PROSITE" id="PS50405">
    <property type="entry name" value="GST_CTER"/>
    <property type="match status" value="1"/>
</dbReference>
<organism evidence="4 5">
    <name type="scientific">Tahibacter aquaticus</name>
    <dbReference type="NCBI Taxonomy" id="520092"/>
    <lineage>
        <taxon>Bacteria</taxon>
        <taxon>Pseudomonadati</taxon>
        <taxon>Pseudomonadota</taxon>
        <taxon>Gammaproteobacteria</taxon>
        <taxon>Lysobacterales</taxon>
        <taxon>Rhodanobacteraceae</taxon>
        <taxon>Tahibacter</taxon>
    </lineage>
</organism>
<comment type="similarity">
    <text evidence="1">Belongs to the GST superfamily.</text>
</comment>
<feature type="domain" description="GST C-terminal" evidence="3">
    <location>
        <begin position="90"/>
        <end position="208"/>
    </location>
</feature>
<dbReference type="Gene3D" id="3.40.30.10">
    <property type="entry name" value="Glutaredoxin"/>
    <property type="match status" value="1"/>
</dbReference>
<dbReference type="GO" id="GO:0016740">
    <property type="term" value="F:transferase activity"/>
    <property type="evidence" value="ECO:0007669"/>
    <property type="project" value="UniProtKB-KW"/>
</dbReference>
<dbReference type="InterPro" id="IPR004046">
    <property type="entry name" value="GST_C"/>
</dbReference>
<feature type="domain" description="GST N-terminal" evidence="2">
    <location>
        <begin position="3"/>
        <end position="84"/>
    </location>
</feature>
<dbReference type="SFLD" id="SFLDS00019">
    <property type="entry name" value="Glutathione_Transferase_(cytos"/>
    <property type="match status" value="1"/>
</dbReference>
<keyword evidence="4" id="KW-0808">Transferase</keyword>
<dbReference type="InterPro" id="IPR040079">
    <property type="entry name" value="Glutathione_S-Trfase"/>
</dbReference>
<dbReference type="EMBL" id="SNZH01000001">
    <property type="protein sequence ID" value="TDR48882.1"/>
    <property type="molecule type" value="Genomic_DNA"/>
</dbReference>
<dbReference type="Proteomes" id="UP000295293">
    <property type="component" value="Unassembled WGS sequence"/>
</dbReference>
<dbReference type="InterPro" id="IPR010987">
    <property type="entry name" value="Glutathione-S-Trfase_C-like"/>
</dbReference>
<protein>
    <submittedName>
        <fullName evidence="4">Glutathione S-transferase</fullName>
    </submittedName>
</protein>
<evidence type="ECO:0000313" key="5">
    <source>
        <dbReference type="Proteomes" id="UP000295293"/>
    </source>
</evidence>
<accession>A0A4R6ZAL7</accession>
<proteinExistence type="inferred from homology"/>
<dbReference type="SFLD" id="SFLDG00358">
    <property type="entry name" value="Main_(cytGST)"/>
    <property type="match status" value="1"/>
</dbReference>
<comment type="caution">
    <text evidence="4">The sequence shown here is derived from an EMBL/GenBank/DDBJ whole genome shotgun (WGS) entry which is preliminary data.</text>
</comment>
<name>A0A4R6ZAL7_9GAMM</name>
<evidence type="ECO:0000256" key="1">
    <source>
        <dbReference type="RuleBase" id="RU003494"/>
    </source>
</evidence>
<dbReference type="Pfam" id="PF00043">
    <property type="entry name" value="GST_C"/>
    <property type="match status" value="1"/>
</dbReference>
<dbReference type="Gene3D" id="1.20.1050.10">
    <property type="match status" value="1"/>
</dbReference>
<dbReference type="Pfam" id="PF02798">
    <property type="entry name" value="GST_N"/>
    <property type="match status" value="1"/>
</dbReference>
<dbReference type="PROSITE" id="PS50404">
    <property type="entry name" value="GST_NTER"/>
    <property type="match status" value="1"/>
</dbReference>
<dbReference type="InterPro" id="IPR036282">
    <property type="entry name" value="Glutathione-S-Trfase_C_sf"/>
</dbReference>